<evidence type="ECO:0000313" key="1">
    <source>
        <dbReference type="EMBL" id="EIM57336.1"/>
    </source>
</evidence>
<keyword evidence="2" id="KW-1185">Reference proteome</keyword>
<protein>
    <submittedName>
        <fullName evidence="1">Uncharacterized protein</fullName>
    </submittedName>
</protein>
<dbReference type="HOGENOM" id="CLU_3152916_0_0_9"/>
<accession>I5AU63</accession>
<organism evidence="1 2">
    <name type="scientific">Eubacterium cellulosolvens (strain ATCC 43171 / JCM 9499 / 6)</name>
    <name type="common">Cillobacterium cellulosolvens</name>
    <dbReference type="NCBI Taxonomy" id="633697"/>
    <lineage>
        <taxon>Bacteria</taxon>
        <taxon>Bacillati</taxon>
        <taxon>Bacillota</taxon>
        <taxon>Clostridia</taxon>
        <taxon>Eubacteriales</taxon>
        <taxon>Eubacteriaceae</taxon>
        <taxon>Eubacterium</taxon>
    </lineage>
</organism>
<dbReference type="Proteomes" id="UP000005753">
    <property type="component" value="Chromosome"/>
</dbReference>
<proteinExistence type="predicted"/>
<reference evidence="1 2" key="1">
    <citation type="submission" date="2010-08" db="EMBL/GenBank/DDBJ databases">
        <authorList>
            <consortium name="US DOE Joint Genome Institute (JGI-PGF)"/>
            <person name="Lucas S."/>
            <person name="Copeland A."/>
            <person name="Lapidus A."/>
            <person name="Cheng J.-F."/>
            <person name="Bruce D."/>
            <person name="Goodwin L."/>
            <person name="Pitluck S."/>
            <person name="Land M.L."/>
            <person name="Hauser L."/>
            <person name="Chang Y.-J."/>
            <person name="Anderson I.J."/>
            <person name="Johnson E."/>
            <person name="Mulhopadhyay B."/>
            <person name="Kyrpides N."/>
            <person name="Woyke T.J."/>
        </authorList>
    </citation>
    <scope>NUCLEOTIDE SEQUENCE [LARGE SCALE GENOMIC DNA]</scope>
    <source>
        <strain evidence="1 2">6</strain>
    </source>
</reference>
<sequence>MNCLALFPAAGYAIFHGKPCALFSILLYNASVKPERYGIGNCFANPIP</sequence>
<reference evidence="1 2" key="2">
    <citation type="submission" date="2012-02" db="EMBL/GenBank/DDBJ databases">
        <title>Improved High-Quality Draft sequence of Eubacterium cellulosolvens 6.</title>
        <authorList>
            <consortium name="US DOE Joint Genome Institute"/>
            <person name="Lucas S."/>
            <person name="Han J."/>
            <person name="Lapidus A."/>
            <person name="Cheng J.-F."/>
            <person name="Goodwin L."/>
            <person name="Pitluck S."/>
            <person name="Peters L."/>
            <person name="Mikhailova N."/>
            <person name="Gu W."/>
            <person name="Detter J.C."/>
            <person name="Han C."/>
            <person name="Tapia R."/>
            <person name="Land M."/>
            <person name="Hauser L."/>
            <person name="Kyrpides N."/>
            <person name="Ivanova N."/>
            <person name="Pagani I."/>
            <person name="Johnson E."/>
            <person name="Mukhopadhyay B."/>
            <person name="Anderson I."/>
            <person name="Woyke T."/>
        </authorList>
    </citation>
    <scope>NUCLEOTIDE SEQUENCE [LARGE SCALE GENOMIC DNA]</scope>
    <source>
        <strain evidence="1 2">6</strain>
    </source>
</reference>
<dbReference type="EMBL" id="CM001487">
    <property type="protein sequence ID" value="EIM57336.1"/>
    <property type="molecule type" value="Genomic_DNA"/>
</dbReference>
<dbReference type="STRING" id="633697.EubceDRAFT1_1547"/>
<evidence type="ECO:0000313" key="2">
    <source>
        <dbReference type="Proteomes" id="UP000005753"/>
    </source>
</evidence>
<name>I5AU63_EUBC6</name>
<dbReference type="AlphaFoldDB" id="I5AU63"/>
<gene>
    <name evidence="1" type="ORF">EubceDRAFT1_1547</name>
</gene>